<sequence>MKVDTKPLLDSEDEKKVTAETLDVKWELKIEDDEKKSKLEIKDEGVCPKGQLRFGMFKAESPVVQAKDDVDTMEIEEEKNIIELHQENAEEANEPLPDRGATPPGDHDMELGDMDINQDYHIAQEVDQAATHIDMPDPTSPEVQSSSSTDAVPVANEDHSKQPKRRRFLMEAVEVPTIEAVLGRAIAKKDAIEVLNEKMEKLKNPNVKKKEGRGLSMDTVRDRLLTVGLDLYPIPLDKAIQDVTVTRKFLSAQYGGNTQATFPDIRKELLEEHGLDDFMYPNLDFNPHAPEMPGAPGLFFAAIGRPADDWPQINRVITRISSGIWQYQGQYKMTPVESLTKEEWAAQKYKVRLTWANEINEKGWGKVTRARIHLRKTLGRQFTREEFEEAMNSDNEYKEITPDEIGQAFIRGEETIAVWTMKCVDYDVDFQRNLAEKFPTWVPPPPKPKGVKNTGVGRKKAGRKIVKSKKSAKAKTGQKRKRVAVEELDSESDASTHNDDSHLEDDEAPKESVYKPRGTRSRPIVLEIVLE</sequence>
<comment type="caution">
    <text evidence="3">The sequence shown here is derived from an EMBL/GenBank/DDBJ whole genome shotgun (WGS) entry which is preliminary data.</text>
</comment>
<feature type="compositionally biased region" description="Polar residues" evidence="1">
    <location>
        <begin position="141"/>
        <end position="150"/>
    </location>
</feature>
<dbReference type="Pfam" id="PF20411">
    <property type="entry name" value="DUF6697"/>
    <property type="match status" value="1"/>
</dbReference>
<name>A0A9P7FXQ1_9AGAR</name>
<evidence type="ECO:0000259" key="2">
    <source>
        <dbReference type="Pfam" id="PF20411"/>
    </source>
</evidence>
<evidence type="ECO:0000313" key="4">
    <source>
        <dbReference type="Proteomes" id="UP000717328"/>
    </source>
</evidence>
<evidence type="ECO:0000256" key="1">
    <source>
        <dbReference type="SAM" id="MobiDB-lite"/>
    </source>
</evidence>
<dbReference type="EMBL" id="JABCKI010005730">
    <property type="protein sequence ID" value="KAG5639141.1"/>
    <property type="molecule type" value="Genomic_DNA"/>
</dbReference>
<dbReference type="Proteomes" id="UP000717328">
    <property type="component" value="Unassembled WGS sequence"/>
</dbReference>
<evidence type="ECO:0000313" key="3">
    <source>
        <dbReference type="EMBL" id="KAG5639141.1"/>
    </source>
</evidence>
<dbReference type="AlphaFoldDB" id="A0A9P7FXQ1"/>
<feature type="region of interest" description="Disordered" evidence="1">
    <location>
        <begin position="133"/>
        <end position="164"/>
    </location>
</feature>
<keyword evidence="4" id="KW-1185">Reference proteome</keyword>
<gene>
    <name evidence="3" type="ORF">H0H81_006400</name>
</gene>
<dbReference type="InterPro" id="IPR046520">
    <property type="entry name" value="DUF6697"/>
</dbReference>
<proteinExistence type="predicted"/>
<feature type="compositionally biased region" description="Basic residues" evidence="1">
    <location>
        <begin position="457"/>
        <end position="482"/>
    </location>
</feature>
<organism evidence="3 4">
    <name type="scientific">Sphagnurus paluster</name>
    <dbReference type="NCBI Taxonomy" id="117069"/>
    <lineage>
        <taxon>Eukaryota</taxon>
        <taxon>Fungi</taxon>
        <taxon>Dikarya</taxon>
        <taxon>Basidiomycota</taxon>
        <taxon>Agaricomycotina</taxon>
        <taxon>Agaricomycetes</taxon>
        <taxon>Agaricomycetidae</taxon>
        <taxon>Agaricales</taxon>
        <taxon>Tricholomatineae</taxon>
        <taxon>Lyophyllaceae</taxon>
        <taxon>Sphagnurus</taxon>
    </lineage>
</organism>
<accession>A0A9P7FXQ1</accession>
<reference evidence="3" key="2">
    <citation type="submission" date="2021-10" db="EMBL/GenBank/DDBJ databases">
        <title>Phylogenomics reveals ancestral predisposition of the termite-cultivated fungus Termitomyces towards a domesticated lifestyle.</title>
        <authorList>
            <person name="Auxier B."/>
            <person name="Grum-Grzhimaylo A."/>
            <person name="Cardenas M.E."/>
            <person name="Lodge J.D."/>
            <person name="Laessoe T."/>
            <person name="Pedersen O."/>
            <person name="Smith M.E."/>
            <person name="Kuyper T.W."/>
            <person name="Franco-Molano E.A."/>
            <person name="Baroni T.J."/>
            <person name="Aanen D.K."/>
        </authorList>
    </citation>
    <scope>NUCLEOTIDE SEQUENCE</scope>
    <source>
        <strain evidence="3">D49</strain>
    </source>
</reference>
<dbReference type="OrthoDB" id="3176940at2759"/>
<protein>
    <recommendedName>
        <fullName evidence="2">DUF6697 domain-containing protein</fullName>
    </recommendedName>
</protein>
<feature type="region of interest" description="Disordered" evidence="1">
    <location>
        <begin position="438"/>
        <end position="519"/>
    </location>
</feature>
<reference evidence="3" key="1">
    <citation type="submission" date="2021-02" db="EMBL/GenBank/DDBJ databases">
        <authorList>
            <person name="Nieuwenhuis M."/>
            <person name="Van De Peppel L.J.J."/>
        </authorList>
    </citation>
    <scope>NUCLEOTIDE SEQUENCE</scope>
    <source>
        <strain evidence="3">D49</strain>
    </source>
</reference>
<feature type="domain" description="DUF6697" evidence="2">
    <location>
        <begin position="244"/>
        <end position="437"/>
    </location>
</feature>